<comment type="caution">
    <text evidence="2">The sequence shown here is derived from an EMBL/GenBank/DDBJ whole genome shotgun (WGS) entry which is preliminary data.</text>
</comment>
<feature type="domain" description="N-acetyltransferase" evidence="1">
    <location>
        <begin position="1"/>
        <end position="141"/>
    </location>
</feature>
<dbReference type="Pfam" id="PF13673">
    <property type="entry name" value="Acetyltransf_10"/>
    <property type="match status" value="1"/>
</dbReference>
<accession>A0ABW5YPR6</accession>
<dbReference type="EMBL" id="JBHUPE010000001">
    <property type="protein sequence ID" value="MFD2902429.1"/>
    <property type="molecule type" value="Genomic_DNA"/>
</dbReference>
<organism evidence="2 3">
    <name type="scientific">Sphingobacterium anhuiense</name>
    <dbReference type="NCBI Taxonomy" id="493780"/>
    <lineage>
        <taxon>Bacteria</taxon>
        <taxon>Pseudomonadati</taxon>
        <taxon>Bacteroidota</taxon>
        <taxon>Sphingobacteriia</taxon>
        <taxon>Sphingobacteriales</taxon>
        <taxon>Sphingobacteriaceae</taxon>
        <taxon>Sphingobacterium</taxon>
    </lineage>
</organism>
<dbReference type="InterPro" id="IPR000182">
    <property type="entry name" value="GNAT_dom"/>
</dbReference>
<evidence type="ECO:0000259" key="1">
    <source>
        <dbReference type="PROSITE" id="PS51186"/>
    </source>
</evidence>
<evidence type="ECO:0000313" key="2">
    <source>
        <dbReference type="EMBL" id="MFD2902429.1"/>
    </source>
</evidence>
<reference evidence="3" key="1">
    <citation type="journal article" date="2019" name="Int. J. Syst. Evol. Microbiol.">
        <title>The Global Catalogue of Microorganisms (GCM) 10K type strain sequencing project: providing services to taxonomists for standard genome sequencing and annotation.</title>
        <authorList>
            <consortium name="The Broad Institute Genomics Platform"/>
            <consortium name="The Broad Institute Genome Sequencing Center for Infectious Disease"/>
            <person name="Wu L."/>
            <person name="Ma J."/>
        </authorList>
    </citation>
    <scope>NUCLEOTIDE SEQUENCE [LARGE SCALE GENOMIC DNA]</scope>
    <source>
        <strain evidence="3">KCTC 22209</strain>
    </source>
</reference>
<dbReference type="Gene3D" id="3.40.630.30">
    <property type="match status" value="1"/>
</dbReference>
<sequence>MEIDSLYIEQVIATRTWKLRKQVLYPEGSLKDVMIDADFDGTHFAATIAGELIGVISVFKIEEGHYQFRKFAVLPHFQGNGIGTALFKSVVDFCRLWNGVSLFCDARIAAVPFYEKLGMHIKGEPFFKKELEYVRMEIGLFNQTRHQTGI</sequence>
<dbReference type="CDD" id="cd04301">
    <property type="entry name" value="NAT_SF"/>
    <property type="match status" value="1"/>
</dbReference>
<proteinExistence type="predicted"/>
<dbReference type="Proteomes" id="UP001597509">
    <property type="component" value="Unassembled WGS sequence"/>
</dbReference>
<dbReference type="InterPro" id="IPR016181">
    <property type="entry name" value="Acyl_CoA_acyltransferase"/>
</dbReference>
<dbReference type="PROSITE" id="PS51186">
    <property type="entry name" value="GNAT"/>
    <property type="match status" value="1"/>
</dbReference>
<keyword evidence="3" id="KW-1185">Reference proteome</keyword>
<dbReference type="RefSeq" id="WP_380917404.1">
    <property type="nucleotide sequence ID" value="NZ_JBHUPE010000001.1"/>
</dbReference>
<dbReference type="SUPFAM" id="SSF55729">
    <property type="entry name" value="Acyl-CoA N-acyltransferases (Nat)"/>
    <property type="match status" value="1"/>
</dbReference>
<evidence type="ECO:0000313" key="3">
    <source>
        <dbReference type="Proteomes" id="UP001597509"/>
    </source>
</evidence>
<protein>
    <submittedName>
        <fullName evidence="2">GNAT family N-acetyltransferase</fullName>
    </submittedName>
</protein>
<gene>
    <name evidence="2" type="ORF">ACFS6I_00710</name>
</gene>
<name>A0ABW5YPR6_9SPHI</name>